<dbReference type="GO" id="GO:0007030">
    <property type="term" value="P:Golgi organization"/>
    <property type="evidence" value="ECO:0007669"/>
    <property type="project" value="TreeGrafter"/>
</dbReference>
<gene>
    <name evidence="19" type="primary">atp8b5a</name>
</gene>
<dbReference type="GO" id="GO:0016887">
    <property type="term" value="F:ATP hydrolysis activity"/>
    <property type="evidence" value="ECO:0007669"/>
    <property type="project" value="InterPro"/>
</dbReference>
<evidence type="ECO:0000256" key="5">
    <source>
        <dbReference type="ARBA" id="ARBA00022723"/>
    </source>
</evidence>
<feature type="binding site" evidence="14">
    <location>
        <position position="782"/>
    </location>
    <ligand>
        <name>ATP</name>
        <dbReference type="ChEBI" id="CHEBI:30616"/>
    </ligand>
</feature>
<dbReference type="GO" id="GO:0005886">
    <property type="term" value="C:plasma membrane"/>
    <property type="evidence" value="ECO:0007669"/>
    <property type="project" value="TreeGrafter"/>
</dbReference>
<feature type="binding site" evidence="15">
    <location>
        <position position="808"/>
    </location>
    <ligand>
        <name>Mg(2+)</name>
        <dbReference type="ChEBI" id="CHEBI:18420"/>
    </ligand>
</feature>
<dbReference type="PANTHER" id="PTHR24092:SF52">
    <property type="entry name" value="PHOSPHOLIPID-TRANSPORTING ATPASE FETA"/>
    <property type="match status" value="1"/>
</dbReference>
<feature type="active site" description="4-aspartylphosphate intermediate" evidence="13">
    <location>
        <position position="386"/>
    </location>
</feature>
<feature type="binding site" evidence="14">
    <location>
        <position position="669"/>
    </location>
    <ligand>
        <name>ATP</name>
        <dbReference type="ChEBI" id="CHEBI:30616"/>
    </ligand>
</feature>
<feature type="transmembrane region" description="Helical" evidence="16">
    <location>
        <begin position="58"/>
        <end position="88"/>
    </location>
</feature>
<dbReference type="Pfam" id="PF16209">
    <property type="entry name" value="PhoLip_ATPase_N"/>
    <property type="match status" value="1"/>
</dbReference>
<comment type="subcellular location">
    <subcellularLocation>
        <location evidence="2 16">Membrane</location>
        <topology evidence="2 16">Multi-pass membrane protein</topology>
    </subcellularLocation>
</comment>
<dbReference type="GO" id="GO:0045332">
    <property type="term" value="P:phospholipid translocation"/>
    <property type="evidence" value="ECO:0007669"/>
    <property type="project" value="TreeGrafter"/>
</dbReference>
<dbReference type="GO" id="GO:0000287">
    <property type="term" value="F:magnesium ion binding"/>
    <property type="evidence" value="ECO:0007669"/>
    <property type="project" value="UniProtKB-UniRule"/>
</dbReference>
<dbReference type="PROSITE" id="PS00154">
    <property type="entry name" value="ATPASE_E1_E2"/>
    <property type="match status" value="1"/>
</dbReference>
<dbReference type="InterPro" id="IPR006539">
    <property type="entry name" value="P-type_ATPase_IV"/>
</dbReference>
<evidence type="ECO:0000256" key="13">
    <source>
        <dbReference type="PIRSR" id="PIRSR606539-1"/>
    </source>
</evidence>
<dbReference type="CDD" id="cd02073">
    <property type="entry name" value="P-type_ATPase_APLT_Dnf-like"/>
    <property type="match status" value="1"/>
</dbReference>
<dbReference type="FunFam" id="3.40.50.1000:FF:000001">
    <property type="entry name" value="Phospholipid-transporting ATPase IC"/>
    <property type="match status" value="1"/>
</dbReference>
<evidence type="ECO:0000256" key="8">
    <source>
        <dbReference type="ARBA" id="ARBA00022842"/>
    </source>
</evidence>
<comment type="catalytic activity">
    <reaction evidence="12 16">
        <text>ATP + H2O + phospholipidSide 1 = ADP + phosphate + phospholipidSide 2.</text>
        <dbReference type="EC" id="7.6.2.1"/>
    </reaction>
</comment>
<feature type="binding site" evidence="14">
    <location>
        <position position="388"/>
    </location>
    <ligand>
        <name>ATP</name>
        <dbReference type="ChEBI" id="CHEBI:30616"/>
    </ligand>
</feature>
<dbReference type="InterPro" id="IPR044492">
    <property type="entry name" value="P_typ_ATPase_HD_dom"/>
</dbReference>
<name>A0A671SAM7_9TELE</name>
<evidence type="ECO:0000256" key="15">
    <source>
        <dbReference type="PIRSR" id="PIRSR606539-3"/>
    </source>
</evidence>
<evidence type="ECO:0000256" key="16">
    <source>
        <dbReference type="RuleBase" id="RU362033"/>
    </source>
</evidence>
<evidence type="ECO:0000259" key="17">
    <source>
        <dbReference type="Pfam" id="PF16209"/>
    </source>
</evidence>
<feature type="binding site" evidence="14">
    <location>
        <position position="555"/>
    </location>
    <ligand>
        <name>ATP</name>
        <dbReference type="ChEBI" id="CHEBI:30616"/>
    </ligand>
</feature>
<evidence type="ECO:0000256" key="6">
    <source>
        <dbReference type="ARBA" id="ARBA00022741"/>
    </source>
</evidence>
<evidence type="ECO:0000256" key="7">
    <source>
        <dbReference type="ARBA" id="ARBA00022840"/>
    </source>
</evidence>
<evidence type="ECO:0000256" key="14">
    <source>
        <dbReference type="PIRSR" id="PIRSR606539-2"/>
    </source>
</evidence>
<feature type="domain" description="P-type ATPase C-terminal" evidence="18">
    <location>
        <begin position="834"/>
        <end position="892"/>
    </location>
</feature>
<evidence type="ECO:0000256" key="9">
    <source>
        <dbReference type="ARBA" id="ARBA00022967"/>
    </source>
</evidence>
<feature type="binding site" evidence="14">
    <location>
        <position position="670"/>
    </location>
    <ligand>
        <name>ATP</name>
        <dbReference type="ChEBI" id="CHEBI:30616"/>
    </ligand>
</feature>
<dbReference type="PRINTS" id="PR00119">
    <property type="entry name" value="CATATPASE"/>
</dbReference>
<evidence type="ECO:0000313" key="20">
    <source>
        <dbReference type="Proteomes" id="UP000472260"/>
    </source>
</evidence>
<keyword evidence="10 16" id="KW-1133">Transmembrane helix</keyword>
<feature type="binding site" evidence="14">
    <location>
        <position position="386"/>
    </location>
    <ligand>
        <name>ATP</name>
        <dbReference type="ChEBI" id="CHEBI:30616"/>
    </ligand>
</feature>
<organism evidence="19 20">
    <name type="scientific">Sinocyclocheilus anshuiensis</name>
    <dbReference type="NCBI Taxonomy" id="1608454"/>
    <lineage>
        <taxon>Eukaryota</taxon>
        <taxon>Metazoa</taxon>
        <taxon>Chordata</taxon>
        <taxon>Craniata</taxon>
        <taxon>Vertebrata</taxon>
        <taxon>Euteleostomi</taxon>
        <taxon>Actinopterygii</taxon>
        <taxon>Neopterygii</taxon>
        <taxon>Teleostei</taxon>
        <taxon>Ostariophysi</taxon>
        <taxon>Cypriniformes</taxon>
        <taxon>Cyprinidae</taxon>
        <taxon>Cyprininae</taxon>
        <taxon>Sinocyclocheilus</taxon>
    </lineage>
</organism>
<keyword evidence="11 16" id="KW-0472">Membrane</keyword>
<dbReference type="EC" id="7.6.2.1" evidence="16"/>
<evidence type="ECO:0000256" key="2">
    <source>
        <dbReference type="ARBA" id="ARBA00004141"/>
    </source>
</evidence>
<feature type="transmembrane region" description="Helical" evidence="16">
    <location>
        <begin position="265"/>
        <end position="295"/>
    </location>
</feature>
<sequence length="1059" mass="120877">CNFSLYFLLEVERKIRANDREYNSSFKYATNSIKTSKYNPFTFLPLNLFEQFQRIANAYFLFLLILQVIPAISSLSWFTTVVPLVLVLSVTAAKDAIDDIVSTHVTVYNKLKIYEKWMNVQVGDIIKLENNQFVTADLFLLSSSEPLNLVYIETAELDGETNLKVKQALTVTGDMRDSLEALAAFNGEVCCEPPNNRLDRFTGTLTFDSQKYSLDNERVLLRGCTLRNTDWCFGLVLFAGPETKLMQNCGKSTFKRTSIDRLMNVLICSTFMYIYTIFGLLALMCIILAVGNGIWENHAGSKFNAFLPREENTVFSAFLTFWSYIIILNTVVPISLYVSMEVIRLGNSYYINWDRTMYHARTDTPAEARTTTLNEELGQIKYIFSDKTGTLTQNIMTFNKCSINGKSYGDVIDHYSGQSLEITEEITPVDFSFNRLADPKFLFYDHSLVEGVKLELPDVHAFFRLLALCHTVMAEEKREGDLVYQAQSPDEGALVTAARNFGFVFRSRSPETVTIEEMGIQRSYEMLAILDFNNVRKRMSVIVRNPEGKLSLYCKGADTIIYERLHPSCSEVMKVTTEHLNEFAGEGLRTLVLAYKDLDEEYFSEWKQRHHESNVALEYREEKLEKLYEEIEKDMMLIGATAIEDKLQDGVAQTIEQLAKAEIKIWVLTGDKQETAENIGYSCNLLREEMNDVFIVAANSPEEVRQELRDARLKMCPDTEQDKFLIPEIILGNIPKVVQDENVNGEYGLVINGHSLAFALESNMELEFLRTACMCKTVICCRVTPLQKAQVVELVKKYKKAVTLAIGDGANDVSMIKAAHIGVGISGQEGMQAVLSSDFSFAQFRFLQHLLLVHGRWSYLRMCKFLRYFFYKNFTFTFVHFWYAFFCGFSAQLGLDLSYWTVVNNLFVWGSLGMFFILTFTMYTDGLFRLRPSSFAFIGTARNCLNQPNVWLTVALTAILCVLPVVAYRFFYSQISPTINDKVRYKVCQMKEPAPRPRRTKLTRRSTRRSGYAFSHAHGYGDLVTSGRFLRRHALTPSTGLIPTGLAKTKVSNPKRYSL</sequence>
<keyword evidence="20" id="KW-1185">Reference proteome</keyword>
<feature type="binding site" evidence="15">
    <location>
        <position position="388"/>
    </location>
    <ligand>
        <name>Mg(2+)</name>
        <dbReference type="ChEBI" id="CHEBI:18420"/>
    </ligand>
</feature>
<comment type="similarity">
    <text evidence="3 16">Belongs to the cation transport ATPase (P-type) (TC 3.A.3) family. Type IV subfamily.</text>
</comment>
<keyword evidence="4 16" id="KW-0812">Transmembrane</keyword>
<dbReference type="InterPro" id="IPR036412">
    <property type="entry name" value="HAD-like_sf"/>
</dbReference>
<evidence type="ECO:0000256" key="11">
    <source>
        <dbReference type="ARBA" id="ARBA00023136"/>
    </source>
</evidence>
<dbReference type="InterPro" id="IPR032631">
    <property type="entry name" value="P-type_ATPase_N"/>
</dbReference>
<comment type="cofactor">
    <cofactor evidence="1 15">
        <name>Mg(2+)</name>
        <dbReference type="ChEBI" id="CHEBI:18420"/>
    </cofactor>
</comment>
<feature type="binding site" evidence="15">
    <location>
        <position position="812"/>
    </location>
    <ligand>
        <name>Mg(2+)</name>
        <dbReference type="ChEBI" id="CHEBI:18420"/>
    </ligand>
</feature>
<dbReference type="Pfam" id="PF16212">
    <property type="entry name" value="PhoLip_ATPase_C"/>
    <property type="match status" value="1"/>
</dbReference>
<feature type="binding site" evidence="14">
    <location>
        <position position="491"/>
    </location>
    <ligand>
        <name>ATP</name>
        <dbReference type="ChEBI" id="CHEBI:30616"/>
    </ligand>
</feature>
<dbReference type="Gene3D" id="2.70.150.10">
    <property type="entry name" value="Calcium-transporting ATPase, cytoplasmic transduction domain A"/>
    <property type="match status" value="1"/>
</dbReference>
<feature type="binding site" evidence="14">
    <location>
        <position position="387"/>
    </location>
    <ligand>
        <name>ATP</name>
        <dbReference type="ChEBI" id="CHEBI:30616"/>
    </ligand>
</feature>
<accession>A0A671SAM7</accession>
<dbReference type="NCBIfam" id="TIGR01494">
    <property type="entry name" value="ATPase_P-type"/>
    <property type="match status" value="1"/>
</dbReference>
<feature type="binding site" evidence="14">
    <location>
        <position position="811"/>
    </location>
    <ligand>
        <name>ATP</name>
        <dbReference type="ChEBI" id="CHEBI:30616"/>
    </ligand>
</feature>
<dbReference type="InterPro" id="IPR008250">
    <property type="entry name" value="ATPase_P-typ_transduc_dom_A_sf"/>
</dbReference>
<dbReference type="InterPro" id="IPR032630">
    <property type="entry name" value="P_typ_ATPase_c"/>
</dbReference>
<feature type="binding site" evidence="14">
    <location>
        <position position="589"/>
    </location>
    <ligand>
        <name>ATP</name>
        <dbReference type="ChEBI" id="CHEBI:30616"/>
    </ligand>
</feature>
<evidence type="ECO:0000256" key="12">
    <source>
        <dbReference type="ARBA" id="ARBA00034036"/>
    </source>
</evidence>
<dbReference type="SUPFAM" id="SSF81653">
    <property type="entry name" value="Calcium ATPase, transduction domain A"/>
    <property type="match status" value="1"/>
</dbReference>
<keyword evidence="6 14" id="KW-0547">Nucleotide-binding</keyword>
<dbReference type="InterPro" id="IPR023299">
    <property type="entry name" value="ATPase_P-typ_cyto_dom_N"/>
</dbReference>
<proteinExistence type="inferred from homology"/>
<keyword evidence="9 16" id="KW-1278">Translocase</keyword>
<evidence type="ECO:0000259" key="18">
    <source>
        <dbReference type="Pfam" id="PF16212"/>
    </source>
</evidence>
<feature type="binding site" evidence="14">
    <location>
        <position position="812"/>
    </location>
    <ligand>
        <name>ATP</name>
        <dbReference type="ChEBI" id="CHEBI:30616"/>
    </ligand>
</feature>
<feature type="transmembrane region" description="Helical" evidence="16">
    <location>
        <begin position="949"/>
        <end position="971"/>
    </location>
</feature>
<dbReference type="Gene3D" id="3.40.50.1000">
    <property type="entry name" value="HAD superfamily/HAD-like"/>
    <property type="match status" value="1"/>
</dbReference>
<feature type="domain" description="P-type ATPase N-terminal" evidence="17">
    <location>
        <begin position="15"/>
        <end position="81"/>
    </location>
</feature>
<dbReference type="GO" id="GO:0005802">
    <property type="term" value="C:trans-Golgi network"/>
    <property type="evidence" value="ECO:0007669"/>
    <property type="project" value="TreeGrafter"/>
</dbReference>
<feature type="binding site" evidence="14">
    <location>
        <position position="788"/>
    </location>
    <ligand>
        <name>ATP</name>
        <dbReference type="ChEBI" id="CHEBI:30616"/>
    </ligand>
</feature>
<evidence type="ECO:0000256" key="10">
    <source>
        <dbReference type="ARBA" id="ARBA00022989"/>
    </source>
</evidence>
<evidence type="ECO:0000313" key="19">
    <source>
        <dbReference type="Ensembl" id="ENSSANP00000093697.1"/>
    </source>
</evidence>
<reference evidence="19" key="2">
    <citation type="submission" date="2025-09" db="UniProtKB">
        <authorList>
            <consortium name="Ensembl"/>
        </authorList>
    </citation>
    <scope>IDENTIFICATION</scope>
</reference>
<dbReference type="InterPro" id="IPR001757">
    <property type="entry name" value="P_typ_ATPase"/>
</dbReference>
<keyword evidence="8 15" id="KW-0460">Magnesium</keyword>
<dbReference type="InterPro" id="IPR023214">
    <property type="entry name" value="HAD_sf"/>
</dbReference>
<keyword evidence="7 14" id="KW-0067">ATP-binding</keyword>
<dbReference type="SUPFAM" id="SSF81660">
    <property type="entry name" value="Metal cation-transporting ATPase, ATP-binding domain N"/>
    <property type="match status" value="1"/>
</dbReference>
<feature type="binding site" evidence="14">
    <location>
        <position position="532"/>
    </location>
    <ligand>
        <name>ATP</name>
        <dbReference type="ChEBI" id="CHEBI:30616"/>
    </ligand>
</feature>
<dbReference type="Pfam" id="PF13246">
    <property type="entry name" value="Cation_ATPase"/>
    <property type="match status" value="1"/>
</dbReference>
<evidence type="ECO:0000256" key="1">
    <source>
        <dbReference type="ARBA" id="ARBA00001946"/>
    </source>
</evidence>
<dbReference type="Proteomes" id="UP000472260">
    <property type="component" value="Unassembled WGS sequence"/>
</dbReference>
<feature type="binding site" evidence="15">
    <location>
        <position position="386"/>
    </location>
    <ligand>
        <name>Mg(2+)</name>
        <dbReference type="ChEBI" id="CHEBI:18420"/>
    </ligand>
</feature>
<feature type="transmembrane region" description="Helical" evidence="16">
    <location>
        <begin position="315"/>
        <end position="338"/>
    </location>
</feature>
<evidence type="ECO:0000256" key="3">
    <source>
        <dbReference type="ARBA" id="ARBA00008109"/>
    </source>
</evidence>
<dbReference type="GO" id="GO:0005524">
    <property type="term" value="F:ATP binding"/>
    <property type="evidence" value="ECO:0007669"/>
    <property type="project" value="UniProtKB-UniRule"/>
</dbReference>
<dbReference type="PANTHER" id="PTHR24092">
    <property type="entry name" value="PROBABLE PHOSPHOLIPID-TRANSPORTING ATPASE"/>
    <property type="match status" value="1"/>
</dbReference>
<dbReference type="GO" id="GO:0140326">
    <property type="term" value="F:ATPase-coupled intramembrane lipid transporter activity"/>
    <property type="evidence" value="ECO:0007669"/>
    <property type="project" value="UniProtKB-EC"/>
</dbReference>
<dbReference type="SUPFAM" id="SSF56784">
    <property type="entry name" value="HAD-like"/>
    <property type="match status" value="1"/>
</dbReference>
<dbReference type="AlphaFoldDB" id="A0A671SAM7"/>
<feature type="transmembrane region" description="Helical" evidence="16">
    <location>
        <begin position="906"/>
        <end position="928"/>
    </location>
</feature>
<dbReference type="Ensembl" id="ENSSANT00000099510.1">
    <property type="protein sequence ID" value="ENSSANP00000093697.1"/>
    <property type="gene ID" value="ENSSANG00000046094.1"/>
</dbReference>
<protein>
    <recommendedName>
        <fullName evidence="16">Phospholipid-transporting ATPase</fullName>
        <ecNumber evidence="16">7.6.2.1</ecNumber>
    </recommendedName>
</protein>
<dbReference type="FunFam" id="3.40.50.1000:FF:000014">
    <property type="entry name" value="Phospholipid-transporting ATPase"/>
    <property type="match status" value="1"/>
</dbReference>
<feature type="binding site" evidence="14">
    <location>
        <position position="671"/>
    </location>
    <ligand>
        <name>ATP</name>
        <dbReference type="ChEBI" id="CHEBI:30616"/>
    </ligand>
</feature>
<dbReference type="SFLD" id="SFLDG00002">
    <property type="entry name" value="C1.7:_P-type_atpase_like"/>
    <property type="match status" value="1"/>
</dbReference>
<reference evidence="19" key="1">
    <citation type="submission" date="2025-08" db="UniProtKB">
        <authorList>
            <consortium name="Ensembl"/>
        </authorList>
    </citation>
    <scope>IDENTIFICATION</scope>
</reference>
<dbReference type="NCBIfam" id="TIGR01652">
    <property type="entry name" value="ATPase-Plipid"/>
    <property type="match status" value="1"/>
</dbReference>
<dbReference type="InterPro" id="IPR023298">
    <property type="entry name" value="ATPase_P-typ_TM_dom_sf"/>
</dbReference>
<dbReference type="SFLD" id="SFLDS00003">
    <property type="entry name" value="Haloacid_Dehalogenase"/>
    <property type="match status" value="1"/>
</dbReference>
<evidence type="ECO:0000256" key="4">
    <source>
        <dbReference type="ARBA" id="ARBA00022692"/>
    </source>
</evidence>
<dbReference type="SFLD" id="SFLDF00027">
    <property type="entry name" value="p-type_atpase"/>
    <property type="match status" value="1"/>
</dbReference>
<dbReference type="SUPFAM" id="SSF81665">
    <property type="entry name" value="Calcium ATPase, transmembrane domain M"/>
    <property type="match status" value="1"/>
</dbReference>
<feature type="transmembrane region" description="Helical" evidence="16">
    <location>
        <begin position="865"/>
        <end position="886"/>
    </location>
</feature>
<keyword evidence="5 15" id="KW-0479">Metal-binding</keyword>
<dbReference type="Gene3D" id="3.40.1110.10">
    <property type="entry name" value="Calcium-transporting ATPase, cytoplasmic domain N"/>
    <property type="match status" value="1"/>
</dbReference>
<dbReference type="InterPro" id="IPR018303">
    <property type="entry name" value="ATPase_P-typ_P_site"/>
</dbReference>
<dbReference type="FunFam" id="3.40.1110.10:FF:000188">
    <property type="entry name" value="Phospholipid-transporting ATPase"/>
    <property type="match status" value="1"/>
</dbReference>